<dbReference type="InterPro" id="IPR016186">
    <property type="entry name" value="C-type_lectin-like/link_sf"/>
</dbReference>
<keyword evidence="1" id="KW-0732">Signal</keyword>
<dbReference type="InterPro" id="IPR016187">
    <property type="entry name" value="CTDL_fold"/>
</dbReference>
<feature type="signal peptide" evidence="1">
    <location>
        <begin position="1"/>
        <end position="16"/>
    </location>
</feature>
<evidence type="ECO:0000313" key="3">
    <source>
        <dbReference type="EMBL" id="CAF0917034.1"/>
    </source>
</evidence>
<evidence type="ECO:0000256" key="1">
    <source>
        <dbReference type="SAM" id="SignalP"/>
    </source>
</evidence>
<dbReference type="Gene3D" id="3.10.100.10">
    <property type="entry name" value="Mannose-Binding Protein A, subunit A"/>
    <property type="match status" value="1"/>
</dbReference>
<sequence>MLLNIILLSMIACLSCTSVQVQIYSRYLQNETNHSNLTKSKIICLSTCSRDINCSLVEFDNHSCSLYKNIIEYIEEQGSLINLFYYKKELDYPEISKIFQMNYLQGPCSSDLNCKQGLICDPTSQVCVCKLGHTWSNLQAKCKLTYNQGICSNSSDCNLSEDLICANELNYCSCPIRSEIGKCDCIRTQGNEKYWDSDLNKCVSVLSYKASCTSDYMCKNLTELTKCINGVCDCNQPGGWLSTEKKCKQCKSDGIFFDGLCYYFSLDKIKQKDIKNKCQIRNSIPAILDTQDKLDFAGSNTALNINYWISGYKQNDKWRWSETNNLVNSSLCSLTFSETCLNFSNGCYQDHKSCDNSFYYICQR</sequence>
<dbReference type="EMBL" id="CAJNOC010002177">
    <property type="protein sequence ID" value="CAF0917034.1"/>
    <property type="molecule type" value="Genomic_DNA"/>
</dbReference>
<evidence type="ECO:0000259" key="2">
    <source>
        <dbReference type="PROSITE" id="PS50041"/>
    </source>
</evidence>
<dbReference type="PROSITE" id="PS50041">
    <property type="entry name" value="C_TYPE_LECTIN_2"/>
    <property type="match status" value="1"/>
</dbReference>
<protein>
    <recommendedName>
        <fullName evidence="2">C-type lectin domain-containing protein</fullName>
    </recommendedName>
</protein>
<accession>A0A814AMH2</accession>
<dbReference type="SUPFAM" id="SSF56436">
    <property type="entry name" value="C-type lectin-like"/>
    <property type="match status" value="1"/>
</dbReference>
<keyword evidence="4" id="KW-1185">Reference proteome</keyword>
<gene>
    <name evidence="3" type="ORF">OXX778_LOCUS12203</name>
</gene>
<reference evidence="3" key="1">
    <citation type="submission" date="2021-02" db="EMBL/GenBank/DDBJ databases">
        <authorList>
            <person name="Nowell W R."/>
        </authorList>
    </citation>
    <scope>NUCLEOTIDE SEQUENCE</scope>
    <source>
        <strain evidence="3">Ploen Becks lab</strain>
    </source>
</reference>
<name>A0A814AMH2_9BILA</name>
<evidence type="ECO:0000313" key="4">
    <source>
        <dbReference type="Proteomes" id="UP000663879"/>
    </source>
</evidence>
<proteinExistence type="predicted"/>
<dbReference type="OrthoDB" id="8950604at2759"/>
<feature type="domain" description="C-type lectin" evidence="2">
    <location>
        <begin position="257"/>
        <end position="363"/>
    </location>
</feature>
<dbReference type="Proteomes" id="UP000663879">
    <property type="component" value="Unassembled WGS sequence"/>
</dbReference>
<comment type="caution">
    <text evidence="3">The sequence shown here is derived from an EMBL/GenBank/DDBJ whole genome shotgun (WGS) entry which is preliminary data.</text>
</comment>
<dbReference type="InterPro" id="IPR001304">
    <property type="entry name" value="C-type_lectin-like"/>
</dbReference>
<feature type="chain" id="PRO_5032458581" description="C-type lectin domain-containing protein" evidence="1">
    <location>
        <begin position="17"/>
        <end position="364"/>
    </location>
</feature>
<dbReference type="SMART" id="SM00034">
    <property type="entry name" value="CLECT"/>
    <property type="match status" value="1"/>
</dbReference>
<dbReference type="AlphaFoldDB" id="A0A814AMH2"/>
<organism evidence="3 4">
    <name type="scientific">Brachionus calyciflorus</name>
    <dbReference type="NCBI Taxonomy" id="104777"/>
    <lineage>
        <taxon>Eukaryota</taxon>
        <taxon>Metazoa</taxon>
        <taxon>Spiralia</taxon>
        <taxon>Gnathifera</taxon>
        <taxon>Rotifera</taxon>
        <taxon>Eurotatoria</taxon>
        <taxon>Monogononta</taxon>
        <taxon>Pseudotrocha</taxon>
        <taxon>Ploima</taxon>
        <taxon>Brachionidae</taxon>
        <taxon>Brachionus</taxon>
    </lineage>
</organism>